<keyword evidence="4 7" id="KW-0804">Transcription</keyword>
<dbReference type="CDD" id="cd07977">
    <property type="entry name" value="TFIIE_beta_winged_helix"/>
    <property type="match status" value="1"/>
</dbReference>
<dbReference type="GeneID" id="101864270"/>
<dbReference type="Proteomes" id="UP000694888">
    <property type="component" value="Unplaced"/>
</dbReference>
<organism evidence="10 12">
    <name type="scientific">Aplysia californica</name>
    <name type="common">California sea hare</name>
    <dbReference type="NCBI Taxonomy" id="6500"/>
    <lineage>
        <taxon>Eukaryota</taxon>
        <taxon>Metazoa</taxon>
        <taxon>Spiralia</taxon>
        <taxon>Lophotrochozoa</taxon>
        <taxon>Mollusca</taxon>
        <taxon>Gastropoda</taxon>
        <taxon>Heterobranchia</taxon>
        <taxon>Euthyneura</taxon>
        <taxon>Tectipleura</taxon>
        <taxon>Aplysiida</taxon>
        <taxon>Aplysioidea</taxon>
        <taxon>Aplysiidae</taxon>
        <taxon>Aplysia</taxon>
    </lineage>
</organism>
<dbReference type="InterPro" id="IPR003166">
    <property type="entry name" value="TFIIE_bsu_DNA-bd"/>
</dbReference>
<evidence type="ECO:0000256" key="5">
    <source>
        <dbReference type="ARBA" id="ARBA00023242"/>
    </source>
</evidence>
<dbReference type="PANTHER" id="PTHR12716">
    <property type="entry name" value="TRANSCRIPTION INITIATION FACTOR IIE, BETA SUBUNIT"/>
    <property type="match status" value="1"/>
</dbReference>
<feature type="region of interest" description="Disordered" evidence="8">
    <location>
        <begin position="1"/>
        <end position="56"/>
    </location>
</feature>
<dbReference type="Pfam" id="PF02186">
    <property type="entry name" value="TFIIE_beta"/>
    <property type="match status" value="1"/>
</dbReference>
<dbReference type="RefSeq" id="XP_035829227.1">
    <property type="nucleotide sequence ID" value="XM_035973334.1"/>
</dbReference>
<reference evidence="11 12" key="1">
    <citation type="submission" date="2025-05" db="UniProtKB">
        <authorList>
            <consortium name="RefSeq"/>
        </authorList>
    </citation>
    <scope>IDENTIFICATION</scope>
</reference>
<evidence type="ECO:0000313" key="10">
    <source>
        <dbReference type="Proteomes" id="UP000694888"/>
    </source>
</evidence>
<feature type="region of interest" description="Disordered" evidence="8">
    <location>
        <begin position="250"/>
        <end position="288"/>
    </location>
</feature>
<dbReference type="Pfam" id="PF18121">
    <property type="entry name" value="TFA2_Winged_2"/>
    <property type="match status" value="1"/>
</dbReference>
<comment type="subunit">
    <text evidence="7">Tetramer of two alpha and two beta chains.</text>
</comment>
<dbReference type="InterPro" id="IPR016656">
    <property type="entry name" value="TFIIE-bsu"/>
</dbReference>
<keyword evidence="10" id="KW-1185">Reference proteome</keyword>
<sequence>MDPALLKEREAFLKRAKATPAVEKRKIKSDDGNDKKAKKPKMKAPPPPKPQNSMDYKISAGSSQYKFGILTKIVKHMKTKHQSGLNDPLELEEILDETSQLDITTKMRRWLSTESLVNNPKITVVKEDGVNKFCFKPKFDIHDRRSLMKLLKSYDIHGRGGILMDDIEESLPNMDKVLKSLQEHIIFVTRPTDKKQILFYNDRYCRFSIDEDFQKLWRSVGVEGLDEQKIEEYLNKQGISSMDASGFRKVSTLPKRKKGKQQKRTFKKHNDHLEGVLQDYTENPPAKK</sequence>
<gene>
    <name evidence="11 12" type="primary">LOC101864270</name>
</gene>
<dbReference type="PROSITE" id="PS51351">
    <property type="entry name" value="TFIIE_BETA_C"/>
    <property type="match status" value="1"/>
</dbReference>
<feature type="compositionally biased region" description="Basic and acidic residues" evidence="8">
    <location>
        <begin position="1"/>
        <end position="13"/>
    </location>
</feature>
<dbReference type="InterPro" id="IPR036390">
    <property type="entry name" value="WH_DNA-bd_sf"/>
</dbReference>
<dbReference type="InterPro" id="IPR036388">
    <property type="entry name" value="WH-like_DNA-bd_sf"/>
</dbReference>
<evidence type="ECO:0000256" key="3">
    <source>
        <dbReference type="ARBA" id="ARBA00023125"/>
    </source>
</evidence>
<proteinExistence type="inferred from homology"/>
<dbReference type="Gene3D" id="1.10.10.10">
    <property type="entry name" value="Winged helix-like DNA-binding domain superfamily/Winged helix DNA-binding domain"/>
    <property type="match status" value="1"/>
</dbReference>
<comment type="similarity">
    <text evidence="7">Belongs to the TFIIE beta subunit family.</text>
</comment>
<evidence type="ECO:0000313" key="12">
    <source>
        <dbReference type="RefSeq" id="XP_035829227.1"/>
    </source>
</evidence>
<comment type="function">
    <text evidence="6 7">Recruits TFIIH to the initiation complex and stimulates the RNA polymerase II C-terminal domain kinase and DNA-dependent ATPase activities of TFIIH. Both TFIIH and TFIIE are required for promoter clearance by RNA polymerase.</text>
</comment>
<feature type="domain" description="TFIIE beta" evidence="9">
    <location>
        <begin position="50"/>
        <end position="142"/>
    </location>
</feature>
<keyword evidence="5 7" id="KW-0539">Nucleus</keyword>
<name>A0ABM1W3I4_APLCA</name>
<dbReference type="InterPro" id="IPR040501">
    <property type="entry name" value="TFA2_Winged_2"/>
</dbReference>
<keyword evidence="2 7" id="KW-0805">Transcription regulation</keyword>
<feature type="compositionally biased region" description="Basic and acidic residues" evidence="8">
    <location>
        <begin position="22"/>
        <end position="35"/>
    </location>
</feature>
<evidence type="ECO:0000313" key="11">
    <source>
        <dbReference type="RefSeq" id="XP_005111936.1"/>
    </source>
</evidence>
<evidence type="ECO:0000256" key="8">
    <source>
        <dbReference type="SAM" id="MobiDB-lite"/>
    </source>
</evidence>
<evidence type="ECO:0000256" key="7">
    <source>
        <dbReference type="PIRNR" id="PIRNR016398"/>
    </source>
</evidence>
<dbReference type="RefSeq" id="XP_005111936.1">
    <property type="nucleotide sequence ID" value="XM_005111879.3"/>
</dbReference>
<accession>A0ABM1W3I4</accession>
<evidence type="ECO:0000259" key="9">
    <source>
        <dbReference type="PROSITE" id="PS51351"/>
    </source>
</evidence>
<feature type="compositionally biased region" description="Basic residues" evidence="8">
    <location>
        <begin position="254"/>
        <end position="270"/>
    </location>
</feature>
<keyword evidence="3 7" id="KW-0238">DNA-binding</keyword>
<protein>
    <recommendedName>
        <fullName evidence="7">Transcription initiation factor IIE subunit beta</fullName>
    </recommendedName>
</protein>
<dbReference type="SUPFAM" id="SSF46785">
    <property type="entry name" value="Winged helix' DNA-binding domain"/>
    <property type="match status" value="1"/>
</dbReference>
<dbReference type="PANTHER" id="PTHR12716:SF8">
    <property type="entry name" value="TRANSCRIPTION INITIATION FACTOR IIE SUBUNIT BETA"/>
    <property type="match status" value="1"/>
</dbReference>
<comment type="subcellular location">
    <subcellularLocation>
        <location evidence="1 7">Nucleus</location>
    </subcellularLocation>
</comment>
<dbReference type="PIRSF" id="PIRSF016398">
    <property type="entry name" value="TFIIE-beta"/>
    <property type="match status" value="1"/>
</dbReference>
<evidence type="ECO:0000256" key="1">
    <source>
        <dbReference type="ARBA" id="ARBA00004123"/>
    </source>
</evidence>
<evidence type="ECO:0000256" key="6">
    <source>
        <dbReference type="ARBA" id="ARBA00025581"/>
    </source>
</evidence>
<evidence type="ECO:0000256" key="2">
    <source>
        <dbReference type="ARBA" id="ARBA00023015"/>
    </source>
</evidence>
<evidence type="ECO:0000256" key="4">
    <source>
        <dbReference type="ARBA" id="ARBA00023163"/>
    </source>
</evidence>